<evidence type="ECO:0000313" key="2">
    <source>
        <dbReference type="Proteomes" id="UP001652431"/>
    </source>
</evidence>
<reference evidence="1 2" key="1">
    <citation type="journal article" date="2021" name="ISME Commun">
        <title>Automated analysis of genomic sequences facilitates high-throughput and comprehensive description of bacteria.</title>
        <authorList>
            <person name="Hitch T.C.A."/>
        </authorList>
    </citation>
    <scope>NUCLEOTIDE SEQUENCE [LARGE SCALE GENOMIC DNA]</scope>
    <source>
        <strain evidence="1 2">Sanger_03</strain>
    </source>
</reference>
<accession>A0ABT2RLP4</accession>
<comment type="caution">
    <text evidence="1">The sequence shown here is derived from an EMBL/GenBank/DDBJ whole genome shotgun (WGS) entry which is preliminary data.</text>
</comment>
<organism evidence="1 2">
    <name type="scientific">Dorea acetigenes</name>
    <dbReference type="NCBI Taxonomy" id="2981787"/>
    <lineage>
        <taxon>Bacteria</taxon>
        <taxon>Bacillati</taxon>
        <taxon>Bacillota</taxon>
        <taxon>Clostridia</taxon>
        <taxon>Lachnospirales</taxon>
        <taxon>Lachnospiraceae</taxon>
        <taxon>Dorea</taxon>
    </lineage>
</organism>
<evidence type="ECO:0008006" key="3">
    <source>
        <dbReference type="Google" id="ProtNLM"/>
    </source>
</evidence>
<proteinExistence type="predicted"/>
<keyword evidence="2" id="KW-1185">Reference proteome</keyword>
<sequence length="366" mass="42974">MKYTLAQNAISSLSIAIDNFKKFYYHEEEYKMSEIDEAKKICIVFLENAVELMLKTILISDDPVSIYKEPNSRAIKNALSKITDSLKLEDILISEGKFQTIKYIETIEKYNNLFHKSKKVHQVLNSLGQKRNEITHFGIDESDDLGELTIQMLNTFDIIYNYLYPQLIDLDDIDIYFKSDDLVVDTVHGKKFLFDDDFVYNNIVDFLDELMESSKEYVCAVRAQNPSSKIGEFKEIMEILLNDKKYIEMQKENQIDINFSVCNFDGNEYILEIKQESEYLVSIFSCYSPFFNVTAFCGECGEIYFIVVHDDHDLYIYKDDSVVWPQYNEPELDYQWIKDCDNGLCEKYNLSKRNLLLAFENVLQRI</sequence>
<dbReference type="Proteomes" id="UP001652431">
    <property type="component" value="Unassembled WGS sequence"/>
</dbReference>
<name>A0ABT2RLP4_9FIRM</name>
<dbReference type="EMBL" id="JAOQJU010000005">
    <property type="protein sequence ID" value="MCU6686312.1"/>
    <property type="molecule type" value="Genomic_DNA"/>
</dbReference>
<protein>
    <recommendedName>
        <fullName evidence="3">DUF4145 domain-containing protein</fullName>
    </recommendedName>
</protein>
<gene>
    <name evidence="1" type="ORF">OCV99_07025</name>
</gene>
<dbReference type="RefSeq" id="WP_158369391.1">
    <property type="nucleotide sequence ID" value="NZ_JAOQJU010000005.1"/>
</dbReference>
<evidence type="ECO:0000313" key="1">
    <source>
        <dbReference type="EMBL" id="MCU6686312.1"/>
    </source>
</evidence>